<dbReference type="EMBL" id="BLLB01000002">
    <property type="protein sequence ID" value="GFH03447.1"/>
    <property type="molecule type" value="Genomic_DNA"/>
</dbReference>
<dbReference type="Gene3D" id="3.30.590.10">
    <property type="entry name" value="Glutamine synthetase/guanido kinase, catalytic domain"/>
    <property type="match status" value="1"/>
</dbReference>
<dbReference type="GO" id="GO:0004356">
    <property type="term" value="F:glutamine synthetase activity"/>
    <property type="evidence" value="ECO:0007669"/>
    <property type="project" value="InterPro"/>
</dbReference>
<gene>
    <name evidence="6" type="primary">glnA_1</name>
    <name evidence="6" type="ORF">MHIP_39300</name>
</gene>
<feature type="domain" description="GS catalytic" evidence="5">
    <location>
        <begin position="117"/>
        <end position="453"/>
    </location>
</feature>
<dbReference type="InterPro" id="IPR014746">
    <property type="entry name" value="Gln_synth/guanido_kin_cat_dom"/>
</dbReference>
<organism evidence="6 7">
    <name type="scientific">Mycolicibacterium hippocampi</name>
    <dbReference type="NCBI Taxonomy" id="659824"/>
    <lineage>
        <taxon>Bacteria</taxon>
        <taxon>Bacillati</taxon>
        <taxon>Actinomycetota</taxon>
        <taxon>Actinomycetes</taxon>
        <taxon>Mycobacteriales</taxon>
        <taxon>Mycobacteriaceae</taxon>
        <taxon>Mycolicibacterium</taxon>
    </lineage>
</organism>
<dbReference type="PANTHER" id="PTHR43785">
    <property type="entry name" value="GAMMA-GLUTAMYLPUTRESCINE SYNTHETASE"/>
    <property type="match status" value="1"/>
</dbReference>
<evidence type="ECO:0000313" key="7">
    <source>
        <dbReference type="Proteomes" id="UP000465304"/>
    </source>
</evidence>
<proteinExistence type="inferred from homology"/>
<dbReference type="SMART" id="SM01230">
    <property type="entry name" value="Gln-synt_C"/>
    <property type="match status" value="1"/>
</dbReference>
<dbReference type="InterPro" id="IPR008146">
    <property type="entry name" value="Gln_synth_cat_dom"/>
</dbReference>
<accession>A0A7I9ZRT7</accession>
<dbReference type="PANTHER" id="PTHR43785:SF12">
    <property type="entry name" value="TYPE-1 GLUTAMINE SYNTHETASE 2"/>
    <property type="match status" value="1"/>
</dbReference>
<protein>
    <submittedName>
        <fullName evidence="6">Glutamine synthetase</fullName>
    </submittedName>
</protein>
<dbReference type="SUPFAM" id="SSF55931">
    <property type="entry name" value="Glutamine synthetase/guanido kinase"/>
    <property type="match status" value="1"/>
</dbReference>
<dbReference type="AlphaFoldDB" id="A0A7I9ZRT7"/>
<comment type="similarity">
    <text evidence="1 3 4">Belongs to the glutamine synthetase family.</text>
</comment>
<dbReference type="PROSITE" id="PS51987">
    <property type="entry name" value="GS_CATALYTIC"/>
    <property type="match status" value="1"/>
</dbReference>
<keyword evidence="7" id="KW-1185">Reference proteome</keyword>
<dbReference type="Pfam" id="PF00120">
    <property type="entry name" value="Gln-synt_C"/>
    <property type="match status" value="1"/>
</dbReference>
<reference evidence="6 7" key="1">
    <citation type="journal article" date="2019" name="Emerg. Microbes Infect.">
        <title>Comprehensive subspecies identification of 175 nontuberculous mycobacteria species based on 7547 genomic profiles.</title>
        <authorList>
            <person name="Matsumoto Y."/>
            <person name="Kinjo T."/>
            <person name="Motooka D."/>
            <person name="Nabeya D."/>
            <person name="Jung N."/>
            <person name="Uechi K."/>
            <person name="Horii T."/>
            <person name="Iida T."/>
            <person name="Fujita J."/>
            <person name="Nakamura S."/>
        </authorList>
    </citation>
    <scope>NUCLEOTIDE SEQUENCE [LARGE SCALE GENOMIC DNA]</scope>
    <source>
        <strain evidence="6 7">JCM 30996</strain>
    </source>
</reference>
<dbReference type="GO" id="GO:0006542">
    <property type="term" value="P:glutamine biosynthetic process"/>
    <property type="evidence" value="ECO:0007669"/>
    <property type="project" value="TreeGrafter"/>
</dbReference>
<evidence type="ECO:0000259" key="5">
    <source>
        <dbReference type="PROSITE" id="PS51987"/>
    </source>
</evidence>
<evidence type="ECO:0000256" key="3">
    <source>
        <dbReference type="PROSITE-ProRule" id="PRU01331"/>
    </source>
</evidence>
<comment type="caution">
    <text evidence="6">The sequence shown here is derived from an EMBL/GenBank/DDBJ whole genome shotgun (WGS) entry which is preliminary data.</text>
</comment>
<sequence length="453" mass="47225">MTGMAAKPLAAAAIAQLESDGVATLIGTVINPAGLIHAKTVPLRRMGAFAEPGLGASPVWHVFAIDQAGIVFGDAIGVVGDQRIRIDLGALRILGDGLAWAPGSFFNQDGSPDPYCARGALSRLEARLAEAGLKALVGHEMEFVLVGPGGERLPSHLWAQYGLAGVLEHEGFVRDVTNAATASGVAIEQFHPEYGANQFEISLPPQSPVAAADQLTFLRIIVGRVARQYGMRASLSPVPFAGSVGSGAHQHFSLTRDDSPLFSGGDGPDGITAAGASAVAGVVAGLAQAQGVLCGSILSGLRMQPGSWSGAYGCWGTENREAAVRFLPAGQPNPHGGNVEVKVIDPSANPYLASAAILGLALDGINRELVAPEQVNVDPSTLTQAQRDEAGIGVLTSNHSETISTLDQSSLLRGILGDQMVDTVVAVRRYEHDNYGELQPEQLTERFRLAWSV</sequence>
<dbReference type="Proteomes" id="UP000465304">
    <property type="component" value="Unassembled WGS sequence"/>
</dbReference>
<name>A0A7I9ZRT7_9MYCO</name>
<evidence type="ECO:0000256" key="1">
    <source>
        <dbReference type="ARBA" id="ARBA00009897"/>
    </source>
</evidence>
<evidence type="ECO:0000256" key="4">
    <source>
        <dbReference type="RuleBase" id="RU000384"/>
    </source>
</evidence>
<evidence type="ECO:0000256" key="2">
    <source>
        <dbReference type="ARBA" id="ARBA00022598"/>
    </source>
</evidence>
<keyword evidence="2" id="KW-0436">Ligase</keyword>
<evidence type="ECO:0000313" key="6">
    <source>
        <dbReference type="EMBL" id="GFH03447.1"/>
    </source>
</evidence>
<dbReference type="RefSeq" id="WP_163891106.1">
    <property type="nucleotide sequence ID" value="NZ_BLLB01000002.1"/>
</dbReference>